<accession>A0A1E8FH26</accession>
<feature type="transmembrane region" description="Helical" evidence="1">
    <location>
        <begin position="25"/>
        <end position="46"/>
    </location>
</feature>
<name>A0A1E8FH26_9ALTE</name>
<evidence type="ECO:0000313" key="3">
    <source>
        <dbReference type="Proteomes" id="UP000176037"/>
    </source>
</evidence>
<dbReference type="RefSeq" id="WP_070176175.1">
    <property type="nucleotide sequence ID" value="NZ_BMJR01000001.1"/>
</dbReference>
<comment type="caution">
    <text evidence="2">The sequence shown here is derived from an EMBL/GenBank/DDBJ whole genome shotgun (WGS) entry which is preliminary data.</text>
</comment>
<keyword evidence="1" id="KW-1133">Transmembrane helix</keyword>
<feature type="transmembrane region" description="Helical" evidence="1">
    <location>
        <begin position="215"/>
        <end position="235"/>
    </location>
</feature>
<feature type="transmembrane region" description="Helical" evidence="1">
    <location>
        <begin position="140"/>
        <end position="163"/>
    </location>
</feature>
<dbReference type="Pfam" id="PF10067">
    <property type="entry name" value="DUF2306"/>
    <property type="match status" value="1"/>
</dbReference>
<organism evidence="2 3">
    <name type="scientific">Alteromonas lipolytica</name>
    <dbReference type="NCBI Taxonomy" id="1856405"/>
    <lineage>
        <taxon>Bacteria</taxon>
        <taxon>Pseudomonadati</taxon>
        <taxon>Pseudomonadota</taxon>
        <taxon>Gammaproteobacteria</taxon>
        <taxon>Alteromonadales</taxon>
        <taxon>Alteromonadaceae</taxon>
        <taxon>Alteromonas/Salinimonas group</taxon>
        <taxon>Alteromonas</taxon>
    </lineage>
</organism>
<feature type="transmembrane region" description="Helical" evidence="1">
    <location>
        <begin position="175"/>
        <end position="195"/>
    </location>
</feature>
<dbReference type="AlphaFoldDB" id="A0A1E8FH26"/>
<feature type="transmembrane region" description="Helical" evidence="1">
    <location>
        <begin position="115"/>
        <end position="134"/>
    </location>
</feature>
<feature type="transmembrane region" description="Helical" evidence="1">
    <location>
        <begin position="81"/>
        <end position="103"/>
    </location>
</feature>
<evidence type="ECO:0000313" key="2">
    <source>
        <dbReference type="EMBL" id="OFI35257.1"/>
    </source>
</evidence>
<keyword evidence="1" id="KW-0812">Transmembrane</keyword>
<keyword evidence="1" id="KW-0472">Membrane</keyword>
<proteinExistence type="predicted"/>
<dbReference type="Proteomes" id="UP000176037">
    <property type="component" value="Unassembled WGS sequence"/>
</dbReference>
<protein>
    <recommendedName>
        <fullName evidence="4">DUF2306 domain-containing protein</fullName>
    </recommendedName>
</protein>
<feature type="transmembrane region" description="Helical" evidence="1">
    <location>
        <begin position="247"/>
        <end position="273"/>
    </location>
</feature>
<dbReference type="STRING" id="1856405.BFC17_17130"/>
<sequence>MTDTVSASAFPQTASKEKIKSGLSLAVKGWLIAALIGQWIFALYIFKQFALPLINGSIDESMYTYMIRGYINGDTFNNALLLLHVVPVILINLAAFIQFLPGVRQRLPKLHRLNGRVYFTVGLMGAFGGLYMTWITGSRLSVTGALGVTLNGVLIIVAVYYAWKYARARQFAQHRRFAVHAFILINGVWTFRLYLMSWFMINQGPMGNNATLNGPADIILSFASYLLPMAVAELVMRAEKSRHSRTVITASLTVVAMFLLTVAGTFAATIMMWGPRIIS</sequence>
<evidence type="ECO:0008006" key="4">
    <source>
        <dbReference type="Google" id="ProtNLM"/>
    </source>
</evidence>
<dbReference type="InterPro" id="IPR018750">
    <property type="entry name" value="DUF2306_membrane"/>
</dbReference>
<dbReference type="OrthoDB" id="8759010at2"/>
<dbReference type="EMBL" id="MJIC01000010">
    <property type="protein sequence ID" value="OFI35257.1"/>
    <property type="molecule type" value="Genomic_DNA"/>
</dbReference>
<reference evidence="2 3" key="1">
    <citation type="submission" date="2016-09" db="EMBL/GenBank/DDBJ databases">
        <title>Alteromonas lipolytica, a new species isolated from sea water.</title>
        <authorList>
            <person name="Wu Y.-H."/>
            <person name="Cheng H."/>
            <person name="Xu X.-W."/>
        </authorList>
    </citation>
    <scope>NUCLEOTIDE SEQUENCE [LARGE SCALE GENOMIC DNA]</scope>
    <source>
        <strain evidence="2 3">JW12</strain>
    </source>
</reference>
<gene>
    <name evidence="2" type="ORF">BFC17_17130</name>
</gene>
<keyword evidence="3" id="KW-1185">Reference proteome</keyword>
<evidence type="ECO:0000256" key="1">
    <source>
        <dbReference type="SAM" id="Phobius"/>
    </source>
</evidence>